<dbReference type="Gene3D" id="3.40.50.1700">
    <property type="entry name" value="Glycoside hydrolase family 3 C-terminal domain"/>
    <property type="match status" value="1"/>
</dbReference>
<evidence type="ECO:0000256" key="2">
    <source>
        <dbReference type="ARBA" id="ARBA00022801"/>
    </source>
</evidence>
<dbReference type="Gene3D" id="2.60.40.10">
    <property type="entry name" value="Immunoglobulins"/>
    <property type="match status" value="1"/>
</dbReference>
<accession>A0A316XGD3</accession>
<feature type="signal peptide" evidence="3">
    <location>
        <begin position="1"/>
        <end position="19"/>
    </location>
</feature>
<dbReference type="Pfam" id="PF14310">
    <property type="entry name" value="Fn3-like"/>
    <property type="match status" value="1"/>
</dbReference>
<dbReference type="SUPFAM" id="SSF52279">
    <property type="entry name" value="Beta-D-glucan exohydrolase, C-terminal domain"/>
    <property type="match status" value="1"/>
</dbReference>
<dbReference type="InterPro" id="IPR050288">
    <property type="entry name" value="Cellulose_deg_GH3"/>
</dbReference>
<dbReference type="Pfam" id="PF00933">
    <property type="entry name" value="Glyco_hydro_3"/>
    <property type="match status" value="1"/>
</dbReference>
<evidence type="ECO:0000256" key="3">
    <source>
        <dbReference type="SAM" id="SignalP"/>
    </source>
</evidence>
<comment type="similarity">
    <text evidence="1">Belongs to the glycosyl hydrolase 3 family.</text>
</comment>
<sequence>MVKKVFFFAVISLCTVAKAQGVIEATHGNKEKRGVLNPTDKSLIQAPYLNPKLNIEERIKDLFPRLSLLEKAKLTHGAGGFADYGNIPRIGLTKLTMTDGPQGVRTSVYATAMPCGIAMASTWNPQLIEKAGKIMGTDAAATGNSILLGPGLNLMRTPLGGRTFEYFGEDPLLAGYIAAGYSRGVQSKNVAACLKHWLANNQETNRLKLSVEIEERPLRELYSRSFKIAIREANPWSIMPAYNKIRGEYCADNSYINKTLARNDFKYDGAFITDWEATSNPERQINGGSTIRMPFDENEKYDQEILLLLKSGKINQESFDDAIRRNLRLLFRIGAFDPAPVNKEKAVSQEAISVAREVAAESIVLLKNQNNFLPIDKTKAKKILVLGPNADRRFTMSDPKDLSGFGGSGATYPPYEISTLKALKERLGSSVITTEWENTPSQELLKLAKNADLIVFIGGLNHSIDHEGFVNPPDKTDLSLPGSQAEKINFLSQANPNTVVILIGGSPMVVEKFEKNVPSILLAWYPGMEGGNAITDILLGDLSPSGHLPVTFGKKLEDWRVHRMGANVFPGSGVKNPPLQYMEDGIENYSEGMYIGYRGFAADKITPRYSFGHGLSYTTFAFENPTIQVEKKFIKITFTIKNTGKNRGASVPQIYANAPQNTSNFPLDERPVRGLAGFTKKYLLPGESKIVSINIPKADIARWSPLKKDWIIDKGKWIFDISESSDNTKLSVAIDL</sequence>
<evidence type="ECO:0000259" key="4">
    <source>
        <dbReference type="SMART" id="SM01217"/>
    </source>
</evidence>
<evidence type="ECO:0000313" key="6">
    <source>
        <dbReference type="Proteomes" id="UP000236594"/>
    </source>
</evidence>
<keyword evidence="3" id="KW-0732">Signal</keyword>
<dbReference type="InterPro" id="IPR002772">
    <property type="entry name" value="Glyco_hydro_3_C"/>
</dbReference>
<gene>
    <name evidence="5" type="ORF">C1631_004025</name>
</gene>
<comment type="caution">
    <text evidence="5">The sequence shown here is derived from an EMBL/GenBank/DDBJ whole genome shotgun (WGS) entry which is preliminary data.</text>
</comment>
<dbReference type="SMART" id="SM01217">
    <property type="entry name" value="Fn3_like"/>
    <property type="match status" value="1"/>
</dbReference>
<dbReference type="InterPro" id="IPR001764">
    <property type="entry name" value="Glyco_hydro_3_N"/>
</dbReference>
<keyword evidence="2" id="KW-0378">Hydrolase</keyword>
<dbReference type="InterPro" id="IPR013783">
    <property type="entry name" value="Ig-like_fold"/>
</dbReference>
<reference evidence="5 6" key="1">
    <citation type="submission" date="2018-04" db="EMBL/GenBank/DDBJ databases">
        <title>Draft Genome Sequence of Phosphate-Solubilizing Chryseobacterium sp. ISE14 that is a Biocontrol and Plant Growth-Promoting Rhizobacterium Isolated from Cucumber.</title>
        <authorList>
            <person name="Jeong J.-J."/>
            <person name="Sang M.K."/>
            <person name="Choi I.-G."/>
            <person name="Kim K.D."/>
        </authorList>
    </citation>
    <scope>NUCLEOTIDE SEQUENCE [LARGE SCALE GENOMIC DNA]</scope>
    <source>
        <strain evidence="5 6">ISE14</strain>
    </source>
</reference>
<feature type="domain" description="Fibronectin type III-like" evidence="4">
    <location>
        <begin position="650"/>
        <end position="725"/>
    </location>
</feature>
<dbReference type="RefSeq" id="WP_109710603.1">
    <property type="nucleotide sequence ID" value="NZ_PPED02000001.1"/>
</dbReference>
<evidence type="ECO:0000313" key="5">
    <source>
        <dbReference type="EMBL" id="PWN71796.1"/>
    </source>
</evidence>
<evidence type="ECO:0000256" key="1">
    <source>
        <dbReference type="ARBA" id="ARBA00005336"/>
    </source>
</evidence>
<dbReference type="OrthoDB" id="9805821at2"/>
<dbReference type="Proteomes" id="UP000236594">
    <property type="component" value="Unassembled WGS sequence"/>
</dbReference>
<dbReference type="PANTHER" id="PTHR42715:SF10">
    <property type="entry name" value="BETA-GLUCOSIDASE"/>
    <property type="match status" value="1"/>
</dbReference>
<dbReference type="AlphaFoldDB" id="A0A316XGD3"/>
<dbReference type="PANTHER" id="PTHR42715">
    <property type="entry name" value="BETA-GLUCOSIDASE"/>
    <property type="match status" value="1"/>
</dbReference>
<dbReference type="InterPro" id="IPR026891">
    <property type="entry name" value="Fn3-like"/>
</dbReference>
<dbReference type="Pfam" id="PF01915">
    <property type="entry name" value="Glyco_hydro_3_C"/>
    <property type="match status" value="1"/>
</dbReference>
<keyword evidence="6" id="KW-1185">Reference proteome</keyword>
<organism evidence="5 6">
    <name type="scientific">Chryseobacterium phosphatilyticum</name>
    <dbReference type="NCBI Taxonomy" id="475075"/>
    <lineage>
        <taxon>Bacteria</taxon>
        <taxon>Pseudomonadati</taxon>
        <taxon>Bacteroidota</taxon>
        <taxon>Flavobacteriia</taxon>
        <taxon>Flavobacteriales</taxon>
        <taxon>Weeksellaceae</taxon>
        <taxon>Chryseobacterium group</taxon>
        <taxon>Chryseobacterium</taxon>
    </lineage>
</organism>
<dbReference type="GO" id="GO:0005975">
    <property type="term" value="P:carbohydrate metabolic process"/>
    <property type="evidence" value="ECO:0007669"/>
    <property type="project" value="InterPro"/>
</dbReference>
<dbReference type="PRINTS" id="PR00133">
    <property type="entry name" value="GLHYDRLASE3"/>
</dbReference>
<name>A0A316XGD3_9FLAO</name>
<dbReference type="InterPro" id="IPR036962">
    <property type="entry name" value="Glyco_hydro_3_N_sf"/>
</dbReference>
<dbReference type="EMBL" id="PPED02000001">
    <property type="protein sequence ID" value="PWN71796.1"/>
    <property type="molecule type" value="Genomic_DNA"/>
</dbReference>
<dbReference type="SUPFAM" id="SSF51445">
    <property type="entry name" value="(Trans)glycosidases"/>
    <property type="match status" value="1"/>
</dbReference>
<dbReference type="Gene3D" id="3.20.20.300">
    <property type="entry name" value="Glycoside hydrolase, family 3, N-terminal domain"/>
    <property type="match status" value="1"/>
</dbReference>
<proteinExistence type="inferred from homology"/>
<dbReference type="InterPro" id="IPR036881">
    <property type="entry name" value="Glyco_hydro_3_C_sf"/>
</dbReference>
<protein>
    <recommendedName>
        <fullName evidence="4">Fibronectin type III-like domain-containing protein</fullName>
    </recommendedName>
</protein>
<dbReference type="GO" id="GO:0004553">
    <property type="term" value="F:hydrolase activity, hydrolyzing O-glycosyl compounds"/>
    <property type="evidence" value="ECO:0007669"/>
    <property type="project" value="InterPro"/>
</dbReference>
<dbReference type="InterPro" id="IPR017853">
    <property type="entry name" value="GH"/>
</dbReference>
<feature type="chain" id="PRO_5016316677" description="Fibronectin type III-like domain-containing protein" evidence="3">
    <location>
        <begin position="20"/>
        <end position="736"/>
    </location>
</feature>